<name>A0A1P8JQR8_9BURK</name>
<evidence type="ECO:0000313" key="1">
    <source>
        <dbReference type="EMBL" id="APW36075.1"/>
    </source>
</evidence>
<dbReference type="RefSeq" id="WP_076196077.1">
    <property type="nucleotide sequence ID" value="NZ_CP019236.1"/>
</dbReference>
<reference evidence="1 2" key="1">
    <citation type="submission" date="2017-01" db="EMBL/GenBank/DDBJ databases">
        <authorList>
            <person name="Mah S.A."/>
            <person name="Swanson W.J."/>
            <person name="Moy G.W."/>
            <person name="Vacquier V.D."/>
        </authorList>
    </citation>
    <scope>NUCLEOTIDE SEQUENCE [LARGE SCALE GENOMIC DNA]</scope>
    <source>
        <strain evidence="1 2">DCY110</strain>
    </source>
</reference>
<keyword evidence="2" id="KW-1185">Reference proteome</keyword>
<dbReference type="OrthoDB" id="8562564at2"/>
<gene>
    <name evidence="1" type="ORF">RD110_01685</name>
</gene>
<accession>A0A1P8JQR8</accession>
<organism evidence="1 2">
    <name type="scientific">Rhodoferax koreensis</name>
    <dbReference type="NCBI Taxonomy" id="1842727"/>
    <lineage>
        <taxon>Bacteria</taxon>
        <taxon>Pseudomonadati</taxon>
        <taxon>Pseudomonadota</taxon>
        <taxon>Betaproteobacteria</taxon>
        <taxon>Burkholderiales</taxon>
        <taxon>Comamonadaceae</taxon>
        <taxon>Rhodoferax</taxon>
    </lineage>
</organism>
<dbReference type="STRING" id="1842727.RD110_01685"/>
<evidence type="ECO:0008006" key="3">
    <source>
        <dbReference type="Google" id="ProtNLM"/>
    </source>
</evidence>
<dbReference type="PROSITE" id="PS51257">
    <property type="entry name" value="PROKAR_LIPOPROTEIN"/>
    <property type="match status" value="1"/>
</dbReference>
<proteinExistence type="predicted"/>
<dbReference type="AlphaFoldDB" id="A0A1P8JQR8"/>
<evidence type="ECO:0000313" key="2">
    <source>
        <dbReference type="Proteomes" id="UP000186609"/>
    </source>
</evidence>
<dbReference type="Proteomes" id="UP000186609">
    <property type="component" value="Chromosome"/>
</dbReference>
<protein>
    <recommendedName>
        <fullName evidence="3">Lipoprotein</fullName>
    </recommendedName>
</protein>
<dbReference type="EMBL" id="CP019236">
    <property type="protein sequence ID" value="APW36075.1"/>
    <property type="molecule type" value="Genomic_DNA"/>
</dbReference>
<dbReference type="KEGG" id="rhy:RD110_01685"/>
<sequence length="206" mass="21829">MRILVAALMITGLAGCAKRPVPPDWQLDARNALEAAVGAYLEGNDRIADVEMARARRALGATARPDLLARAELVRCAAQVASLVLAPCAAFDALAVDAAPAERAYAAYLRGAPADPALLPAQHRGVGTGQRLTASEDPLARLIAAGVLLQRQSLSDAELTAAVDTSSAQGWRRPLLAWLGEQQRRARAAGDDAEAQRVQRRIDLVR</sequence>